<dbReference type="GO" id="GO:0003677">
    <property type="term" value="F:DNA binding"/>
    <property type="evidence" value="ECO:0007669"/>
    <property type="project" value="UniProtKB-KW"/>
</dbReference>
<dbReference type="InterPro" id="IPR041468">
    <property type="entry name" value="HTH_ParB/Spo0J"/>
</dbReference>
<evidence type="ECO:0000313" key="6">
    <source>
        <dbReference type="EMBL" id="MBK6089301.1"/>
    </source>
</evidence>
<dbReference type="RefSeq" id="WP_092966412.1">
    <property type="nucleotide sequence ID" value="NZ_JAEQMG010000123.1"/>
</dbReference>
<gene>
    <name evidence="6" type="ORF">JKK62_11730</name>
</gene>
<dbReference type="EMBL" id="JAEQMG010000123">
    <property type="protein sequence ID" value="MBK6089301.1"/>
    <property type="molecule type" value="Genomic_DNA"/>
</dbReference>
<evidence type="ECO:0000256" key="4">
    <source>
        <dbReference type="ARBA" id="ARBA00023125"/>
    </source>
</evidence>
<sequence length="288" mass="32188">MAKKLGGLGKGLNAIFIENDSEKGDGAVTLKISEIEPNRSQPRKDFDEQSLGELAESISSHGLLQPLLVRPLPLGGYEIVAGERRYRACRMAGLNEVPVIIRELTESETMELALIENLQREDLTPLEEAEGYNVLMREHGFTQEEIAQSMGKSRPAIANALRLLKLPESVRELLREDKISAGHARALLTLGSEEEMLAVADEIIKKDLSVRQTEALCKKPVKIKPEKQPEKQPTFYKMVELALNESMGRKVTVTKSKNKEGGVLQIEFYSDEELTELSNLLHKEQNND</sequence>
<organism evidence="6 7">
    <name type="scientific">Ruminococcus difficilis</name>
    <dbReference type="NCBI Taxonomy" id="2763069"/>
    <lineage>
        <taxon>Bacteria</taxon>
        <taxon>Bacillati</taxon>
        <taxon>Bacillota</taxon>
        <taxon>Clostridia</taxon>
        <taxon>Eubacteriales</taxon>
        <taxon>Oscillospiraceae</taxon>
        <taxon>Ruminococcus</taxon>
    </lineage>
</organism>
<dbReference type="PANTHER" id="PTHR33375:SF1">
    <property type="entry name" value="CHROMOSOME-PARTITIONING PROTEIN PARB-RELATED"/>
    <property type="match status" value="1"/>
</dbReference>
<keyword evidence="4" id="KW-0238">DNA-binding</keyword>
<name>A0A934WSX4_9FIRM</name>
<evidence type="ECO:0000256" key="1">
    <source>
        <dbReference type="ARBA" id="ARBA00004453"/>
    </source>
</evidence>
<dbReference type="Pfam" id="PF02195">
    <property type="entry name" value="ParB_N"/>
    <property type="match status" value="1"/>
</dbReference>
<evidence type="ECO:0000256" key="3">
    <source>
        <dbReference type="ARBA" id="ARBA00022829"/>
    </source>
</evidence>
<evidence type="ECO:0000256" key="2">
    <source>
        <dbReference type="ARBA" id="ARBA00006295"/>
    </source>
</evidence>
<dbReference type="GO" id="GO:0045881">
    <property type="term" value="P:positive regulation of sporulation resulting in formation of a cellular spore"/>
    <property type="evidence" value="ECO:0007669"/>
    <property type="project" value="TreeGrafter"/>
</dbReference>
<dbReference type="SUPFAM" id="SSF110849">
    <property type="entry name" value="ParB/Sulfiredoxin"/>
    <property type="match status" value="1"/>
</dbReference>
<dbReference type="SMART" id="SM00470">
    <property type="entry name" value="ParB"/>
    <property type="match status" value="1"/>
</dbReference>
<reference evidence="6" key="1">
    <citation type="submission" date="2021-01" db="EMBL/GenBank/DDBJ databases">
        <title>Genome public.</title>
        <authorList>
            <person name="Liu C."/>
            <person name="Sun Q."/>
        </authorList>
    </citation>
    <scope>NUCLEOTIDE SEQUENCE</scope>
    <source>
        <strain evidence="6">M6</strain>
    </source>
</reference>
<dbReference type="AlphaFoldDB" id="A0A934WSX4"/>
<comment type="caution">
    <text evidence="6">The sequence shown here is derived from an EMBL/GenBank/DDBJ whole genome shotgun (WGS) entry which is preliminary data.</text>
</comment>
<dbReference type="PANTHER" id="PTHR33375">
    <property type="entry name" value="CHROMOSOME-PARTITIONING PROTEIN PARB-RELATED"/>
    <property type="match status" value="1"/>
</dbReference>
<dbReference type="InterPro" id="IPR050336">
    <property type="entry name" value="Chromosome_partition/occlusion"/>
</dbReference>
<dbReference type="Proteomes" id="UP000633365">
    <property type="component" value="Unassembled WGS sequence"/>
</dbReference>
<dbReference type="FunFam" id="1.10.10.2830:FF:000001">
    <property type="entry name" value="Chromosome partitioning protein ParB"/>
    <property type="match status" value="1"/>
</dbReference>
<proteinExistence type="inferred from homology"/>
<comment type="similarity">
    <text evidence="2">Belongs to the ParB family.</text>
</comment>
<dbReference type="GO" id="GO:0007059">
    <property type="term" value="P:chromosome segregation"/>
    <property type="evidence" value="ECO:0007669"/>
    <property type="project" value="UniProtKB-KW"/>
</dbReference>
<dbReference type="InterPro" id="IPR003115">
    <property type="entry name" value="ParB_N"/>
</dbReference>
<dbReference type="SUPFAM" id="SSF109709">
    <property type="entry name" value="KorB DNA-binding domain-like"/>
    <property type="match status" value="1"/>
</dbReference>
<keyword evidence="3" id="KW-0159">Chromosome partition</keyword>
<dbReference type="FunFam" id="3.90.1530.30:FF:000001">
    <property type="entry name" value="Chromosome partitioning protein ParB"/>
    <property type="match status" value="1"/>
</dbReference>
<accession>A0A934WSX4</accession>
<dbReference type="Gene3D" id="3.90.1530.30">
    <property type="match status" value="1"/>
</dbReference>
<keyword evidence="7" id="KW-1185">Reference proteome</keyword>
<comment type="subcellular location">
    <subcellularLocation>
        <location evidence="1">Cytoplasm</location>
        <location evidence="1">Nucleoid</location>
    </subcellularLocation>
</comment>
<dbReference type="NCBIfam" id="TIGR00180">
    <property type="entry name" value="parB_part"/>
    <property type="match status" value="1"/>
</dbReference>
<dbReference type="InterPro" id="IPR036086">
    <property type="entry name" value="ParB/Sulfiredoxin_sf"/>
</dbReference>
<feature type="domain" description="ParB-like N-terminal" evidence="5">
    <location>
        <begin position="28"/>
        <end position="118"/>
    </location>
</feature>
<dbReference type="Gene3D" id="1.10.10.2830">
    <property type="match status" value="1"/>
</dbReference>
<dbReference type="GO" id="GO:0009295">
    <property type="term" value="C:nucleoid"/>
    <property type="evidence" value="ECO:0007669"/>
    <property type="project" value="UniProtKB-SubCell"/>
</dbReference>
<dbReference type="CDD" id="cd16393">
    <property type="entry name" value="SPO0J_N"/>
    <property type="match status" value="1"/>
</dbReference>
<protein>
    <submittedName>
        <fullName evidence="6">ParB/RepB/Spo0J family partition protein</fullName>
    </submittedName>
</protein>
<evidence type="ECO:0000313" key="7">
    <source>
        <dbReference type="Proteomes" id="UP000633365"/>
    </source>
</evidence>
<dbReference type="Pfam" id="PF17762">
    <property type="entry name" value="HTH_ParB"/>
    <property type="match status" value="1"/>
</dbReference>
<dbReference type="GO" id="GO:0005694">
    <property type="term" value="C:chromosome"/>
    <property type="evidence" value="ECO:0007669"/>
    <property type="project" value="TreeGrafter"/>
</dbReference>
<dbReference type="InterPro" id="IPR004437">
    <property type="entry name" value="ParB/RepB/Spo0J"/>
</dbReference>
<evidence type="ECO:0000259" key="5">
    <source>
        <dbReference type="SMART" id="SM00470"/>
    </source>
</evidence>